<sequence length="141" mass="16236">MDDKTLDFWRNHSVRFLEMALTDHYREVPANPDGYARVVRECGDTVEMFLMVRDGKIRTASFETNGCIYSVACANTAVHMASGLTPEEARRITPDQIVEFLETLPPEEEHCAEQAVKALRLALADARDGERQPWKKYYQRR</sequence>
<dbReference type="InParanoid" id="A0LFS6"/>
<keyword evidence="3" id="KW-1185">Reference proteome</keyword>
<dbReference type="InterPro" id="IPR002871">
    <property type="entry name" value="NIF_FeS_clus_asmbl_NifU_N"/>
</dbReference>
<dbReference type="GO" id="GO:0005506">
    <property type="term" value="F:iron ion binding"/>
    <property type="evidence" value="ECO:0007669"/>
    <property type="project" value="InterPro"/>
</dbReference>
<dbReference type="AlphaFoldDB" id="A0LFS6"/>
<accession>A0LFS6</accession>
<name>A0LFS6_SYNFM</name>
<dbReference type="STRING" id="335543.Sfum_0579"/>
<dbReference type="Pfam" id="PF01592">
    <property type="entry name" value="NifU_N"/>
    <property type="match status" value="1"/>
</dbReference>
<dbReference type="RefSeq" id="WP_011697451.1">
    <property type="nucleotide sequence ID" value="NC_008554.1"/>
</dbReference>
<dbReference type="GO" id="GO:0051536">
    <property type="term" value="F:iron-sulfur cluster binding"/>
    <property type="evidence" value="ECO:0007669"/>
    <property type="project" value="InterPro"/>
</dbReference>
<proteinExistence type="predicted"/>
<evidence type="ECO:0000313" key="2">
    <source>
        <dbReference type="EMBL" id="ABK16278.1"/>
    </source>
</evidence>
<dbReference type="Proteomes" id="UP000001784">
    <property type="component" value="Chromosome"/>
</dbReference>
<dbReference type="KEGG" id="sfu:Sfum_0579"/>
<reference evidence="2 3" key="1">
    <citation type="submission" date="2006-10" db="EMBL/GenBank/DDBJ databases">
        <title>Complete sequence of Syntrophobacter fumaroxidans MPOB.</title>
        <authorList>
            <consortium name="US DOE Joint Genome Institute"/>
            <person name="Copeland A."/>
            <person name="Lucas S."/>
            <person name="Lapidus A."/>
            <person name="Barry K."/>
            <person name="Detter J.C."/>
            <person name="Glavina del Rio T."/>
            <person name="Hammon N."/>
            <person name="Israni S."/>
            <person name="Pitluck S."/>
            <person name="Goltsman E.G."/>
            <person name="Martinez M."/>
            <person name="Schmutz J."/>
            <person name="Larimer F."/>
            <person name="Land M."/>
            <person name="Hauser L."/>
            <person name="Kyrpides N."/>
            <person name="Kim E."/>
            <person name="Boone D.R."/>
            <person name="Brockman F."/>
            <person name="Culley D."/>
            <person name="Ferry J."/>
            <person name="Gunsalus R."/>
            <person name="McInerney M.J."/>
            <person name="Morrison M."/>
            <person name="Plugge C."/>
            <person name="Rohlin L."/>
            <person name="Scholten J."/>
            <person name="Sieber J."/>
            <person name="Stams A.J.M."/>
            <person name="Worm P."/>
            <person name="Henstra A.M."/>
            <person name="Richardson P."/>
        </authorList>
    </citation>
    <scope>NUCLEOTIDE SEQUENCE [LARGE SCALE GENOMIC DNA]</scope>
    <source>
        <strain evidence="3">DSM 10017 / MPOB</strain>
    </source>
</reference>
<dbReference type="OrthoDB" id="5420473at2"/>
<evidence type="ECO:0000313" key="3">
    <source>
        <dbReference type="Proteomes" id="UP000001784"/>
    </source>
</evidence>
<feature type="domain" description="NIF system FeS cluster assembly NifU N-terminal" evidence="1">
    <location>
        <begin position="40"/>
        <end position="125"/>
    </location>
</feature>
<evidence type="ECO:0000259" key="1">
    <source>
        <dbReference type="Pfam" id="PF01592"/>
    </source>
</evidence>
<dbReference type="SUPFAM" id="SSF82649">
    <property type="entry name" value="SufE/NifU"/>
    <property type="match status" value="1"/>
</dbReference>
<dbReference type="GO" id="GO:0016226">
    <property type="term" value="P:iron-sulfur cluster assembly"/>
    <property type="evidence" value="ECO:0007669"/>
    <property type="project" value="InterPro"/>
</dbReference>
<dbReference type="eggNOG" id="COG0822">
    <property type="taxonomic scope" value="Bacteria"/>
</dbReference>
<dbReference type="Gene3D" id="3.90.1010.10">
    <property type="match status" value="1"/>
</dbReference>
<gene>
    <name evidence="2" type="ordered locus">Sfum_0579</name>
</gene>
<dbReference type="CDD" id="cd06664">
    <property type="entry name" value="IscU_like"/>
    <property type="match status" value="1"/>
</dbReference>
<organism evidence="2 3">
    <name type="scientific">Syntrophobacter fumaroxidans (strain DSM 10017 / MPOB)</name>
    <dbReference type="NCBI Taxonomy" id="335543"/>
    <lineage>
        <taxon>Bacteria</taxon>
        <taxon>Pseudomonadati</taxon>
        <taxon>Thermodesulfobacteriota</taxon>
        <taxon>Syntrophobacteria</taxon>
        <taxon>Syntrophobacterales</taxon>
        <taxon>Syntrophobacteraceae</taxon>
        <taxon>Syntrophobacter</taxon>
    </lineage>
</organism>
<protein>
    <submittedName>
        <fullName evidence="2">Nitrogen-fixing NifU domain protein</fullName>
    </submittedName>
</protein>
<dbReference type="HOGENOM" id="CLU_079283_5_1_7"/>
<dbReference type="EMBL" id="CP000478">
    <property type="protein sequence ID" value="ABK16278.1"/>
    <property type="molecule type" value="Genomic_DNA"/>
</dbReference>